<dbReference type="PRINTS" id="PR00081">
    <property type="entry name" value="GDHRDH"/>
</dbReference>
<dbReference type="PANTHER" id="PTHR43976:SF16">
    <property type="entry name" value="SHORT-CHAIN DEHYDROGENASE_REDUCTASE FAMILY PROTEIN"/>
    <property type="match status" value="1"/>
</dbReference>
<reference evidence="6" key="1">
    <citation type="submission" date="2020-05" db="EMBL/GenBank/DDBJ databases">
        <title>Mycena genomes resolve the evolution of fungal bioluminescence.</title>
        <authorList>
            <person name="Tsai I.J."/>
        </authorList>
    </citation>
    <scope>NUCLEOTIDE SEQUENCE</scope>
    <source>
        <strain evidence="6">110903Hualien_Pintung</strain>
    </source>
</reference>
<keyword evidence="7" id="KW-1185">Reference proteome</keyword>
<evidence type="ECO:0000256" key="4">
    <source>
        <dbReference type="RuleBase" id="RU000363"/>
    </source>
</evidence>
<dbReference type="PROSITE" id="PS00061">
    <property type="entry name" value="ADH_SHORT"/>
    <property type="match status" value="1"/>
</dbReference>
<comment type="caution">
    <text evidence="6">The sequence shown here is derived from an EMBL/GenBank/DDBJ whole genome shotgun (WGS) entry which is preliminary data.</text>
</comment>
<dbReference type="InterPro" id="IPR051911">
    <property type="entry name" value="SDR_oxidoreductase"/>
</dbReference>
<keyword evidence="2" id="KW-0521">NADP</keyword>
<comment type="similarity">
    <text evidence="1 4">Belongs to the short-chain dehydrogenases/reductases (SDR) family.</text>
</comment>
<evidence type="ECO:0000313" key="7">
    <source>
        <dbReference type="Proteomes" id="UP000613580"/>
    </source>
</evidence>
<evidence type="ECO:0000259" key="5">
    <source>
        <dbReference type="SMART" id="SM00822"/>
    </source>
</evidence>
<dbReference type="CDD" id="cd05374">
    <property type="entry name" value="17beta-HSD-like_SDR_c"/>
    <property type="match status" value="1"/>
</dbReference>
<dbReference type="GO" id="GO:0016491">
    <property type="term" value="F:oxidoreductase activity"/>
    <property type="evidence" value="ECO:0007669"/>
    <property type="project" value="UniProtKB-KW"/>
</dbReference>
<protein>
    <submittedName>
        <fullName evidence="6">Short-chain dehydrogenase/reductase family protein</fullName>
    </submittedName>
</protein>
<dbReference type="InterPro" id="IPR057326">
    <property type="entry name" value="KR_dom"/>
</dbReference>
<gene>
    <name evidence="6" type="ORF">HMN09_00228900</name>
</gene>
<dbReference type="PRINTS" id="PR00080">
    <property type="entry name" value="SDRFAMILY"/>
</dbReference>
<keyword evidence="3" id="KW-0560">Oxidoreductase</keyword>
<dbReference type="PANTHER" id="PTHR43976">
    <property type="entry name" value="SHORT CHAIN DEHYDROGENASE"/>
    <property type="match status" value="1"/>
</dbReference>
<sequence>MAAPNSVFLITGCSSGLGFEMAKAALQRGFRVIATARRVETLEALKEQGAVTLTLDVTASPQDLKVLAKEAWNIYGQVDFLVNNAGYVQGGAFEENTPEEVQQQFQTNVFGVINLTNAFLPYLRERRAGMIVNISSQGGSLNIAGAGVYCATKAAMDSLTDTWARELAEFNVRFISVQPGMFRTPVSGANIKHGSNPISEYTVANNVINGYQAQTGTERGDPVVGATRIVDFVTQHFATPKLPLRLALGDDAWAALREVREQQLAELDQWKEWSVGTDFPGHAADSNPW</sequence>
<dbReference type="Gene3D" id="3.40.50.720">
    <property type="entry name" value="NAD(P)-binding Rossmann-like Domain"/>
    <property type="match status" value="1"/>
</dbReference>
<dbReference type="InterPro" id="IPR002347">
    <property type="entry name" value="SDR_fam"/>
</dbReference>
<dbReference type="InterPro" id="IPR020904">
    <property type="entry name" value="Sc_DH/Rdtase_CS"/>
</dbReference>
<evidence type="ECO:0000313" key="6">
    <source>
        <dbReference type="EMBL" id="KAF7318931.1"/>
    </source>
</evidence>
<dbReference type="SUPFAM" id="SSF51735">
    <property type="entry name" value="NAD(P)-binding Rossmann-fold domains"/>
    <property type="match status" value="1"/>
</dbReference>
<dbReference type="InterPro" id="IPR036291">
    <property type="entry name" value="NAD(P)-bd_dom_sf"/>
</dbReference>
<dbReference type="SMART" id="SM00822">
    <property type="entry name" value="PKS_KR"/>
    <property type="match status" value="1"/>
</dbReference>
<dbReference type="AlphaFoldDB" id="A0A8H6WJ84"/>
<evidence type="ECO:0000256" key="2">
    <source>
        <dbReference type="ARBA" id="ARBA00022857"/>
    </source>
</evidence>
<dbReference type="EMBL" id="JACAZE010000003">
    <property type="protein sequence ID" value="KAF7318931.1"/>
    <property type="molecule type" value="Genomic_DNA"/>
</dbReference>
<organism evidence="6 7">
    <name type="scientific">Mycena chlorophos</name>
    <name type="common">Agaric fungus</name>
    <name type="synonym">Agaricus chlorophos</name>
    <dbReference type="NCBI Taxonomy" id="658473"/>
    <lineage>
        <taxon>Eukaryota</taxon>
        <taxon>Fungi</taxon>
        <taxon>Dikarya</taxon>
        <taxon>Basidiomycota</taxon>
        <taxon>Agaricomycotina</taxon>
        <taxon>Agaricomycetes</taxon>
        <taxon>Agaricomycetidae</taxon>
        <taxon>Agaricales</taxon>
        <taxon>Marasmiineae</taxon>
        <taxon>Mycenaceae</taxon>
        <taxon>Mycena</taxon>
    </lineage>
</organism>
<name>A0A8H6WJ84_MYCCL</name>
<evidence type="ECO:0000256" key="1">
    <source>
        <dbReference type="ARBA" id="ARBA00006484"/>
    </source>
</evidence>
<dbReference type="Proteomes" id="UP000613580">
    <property type="component" value="Unassembled WGS sequence"/>
</dbReference>
<proteinExistence type="inferred from homology"/>
<dbReference type="Pfam" id="PF00106">
    <property type="entry name" value="adh_short"/>
    <property type="match status" value="1"/>
</dbReference>
<accession>A0A8H6WJ84</accession>
<evidence type="ECO:0000256" key="3">
    <source>
        <dbReference type="ARBA" id="ARBA00023002"/>
    </source>
</evidence>
<feature type="domain" description="Ketoreductase" evidence="5">
    <location>
        <begin position="6"/>
        <end position="185"/>
    </location>
</feature>
<dbReference type="OrthoDB" id="1274115at2759"/>